<dbReference type="InterPro" id="IPR013249">
    <property type="entry name" value="RNA_pol_sigma70_r4_t2"/>
</dbReference>
<dbReference type="SUPFAM" id="SSF88659">
    <property type="entry name" value="Sigma3 and sigma4 domains of RNA polymerase sigma factors"/>
    <property type="match status" value="1"/>
</dbReference>
<keyword evidence="2" id="KW-0805">Transcription regulation</keyword>
<feature type="domain" description="RNA polymerase sigma factor 70 region 4 type 2" evidence="6">
    <location>
        <begin position="117"/>
        <end position="166"/>
    </location>
</feature>
<keyword evidence="8" id="KW-1185">Reference proteome</keyword>
<proteinExistence type="inferred from homology"/>
<dbReference type="Proteomes" id="UP000294746">
    <property type="component" value="Unassembled WGS sequence"/>
</dbReference>
<dbReference type="PANTHER" id="PTHR43133:SF8">
    <property type="entry name" value="RNA POLYMERASE SIGMA FACTOR HI_1459-RELATED"/>
    <property type="match status" value="1"/>
</dbReference>
<dbReference type="Gene3D" id="1.10.1740.10">
    <property type="match status" value="1"/>
</dbReference>
<dbReference type="GO" id="GO:0003677">
    <property type="term" value="F:DNA binding"/>
    <property type="evidence" value="ECO:0007669"/>
    <property type="project" value="UniProtKB-KW"/>
</dbReference>
<dbReference type="Gene3D" id="1.10.10.10">
    <property type="entry name" value="Winged helix-like DNA-binding domain superfamily/Winged helix DNA-binding domain"/>
    <property type="match status" value="1"/>
</dbReference>
<evidence type="ECO:0000256" key="2">
    <source>
        <dbReference type="ARBA" id="ARBA00023015"/>
    </source>
</evidence>
<dbReference type="GO" id="GO:0006352">
    <property type="term" value="P:DNA-templated transcription initiation"/>
    <property type="evidence" value="ECO:0007669"/>
    <property type="project" value="InterPro"/>
</dbReference>
<dbReference type="EMBL" id="SLXV01000010">
    <property type="protein sequence ID" value="TCP69300.1"/>
    <property type="molecule type" value="Genomic_DNA"/>
</dbReference>
<dbReference type="AlphaFoldDB" id="A0A4R2S228"/>
<evidence type="ECO:0000256" key="5">
    <source>
        <dbReference type="ARBA" id="ARBA00023163"/>
    </source>
</evidence>
<dbReference type="SUPFAM" id="SSF88946">
    <property type="entry name" value="Sigma2 domain of RNA polymerase sigma factors"/>
    <property type="match status" value="1"/>
</dbReference>
<dbReference type="PANTHER" id="PTHR43133">
    <property type="entry name" value="RNA POLYMERASE ECF-TYPE SIGMA FACTO"/>
    <property type="match status" value="1"/>
</dbReference>
<keyword evidence="3" id="KW-0731">Sigma factor</keyword>
<dbReference type="Pfam" id="PF08281">
    <property type="entry name" value="Sigma70_r4_2"/>
    <property type="match status" value="1"/>
</dbReference>
<evidence type="ECO:0000256" key="1">
    <source>
        <dbReference type="ARBA" id="ARBA00010641"/>
    </source>
</evidence>
<accession>A0A4R2S228</accession>
<sequence length="186" mass="21926">MIELFQKAQGGCRESLKDFLHHLEETFYQTAYYVTERQQDAMDATQKALVYVYRHVKEIQVSDLEVKQQVWEQKLIVQACFDLSKERSKVVSMLPHLTRDSLVKKLPGNVSFVASLKRAVYDLPERPRFILVLRYIQNLTIHEIAEVLGIPVESVKKQLYRARKQLQEWLSDYQEGGLFQWQIHKS</sequence>
<keyword evidence="5" id="KW-0804">Transcription</keyword>
<dbReference type="InterPro" id="IPR014284">
    <property type="entry name" value="RNA_pol_sigma-70_dom"/>
</dbReference>
<comment type="similarity">
    <text evidence="1">Belongs to the sigma-70 factor family. ECF subfamily.</text>
</comment>
<dbReference type="InterPro" id="IPR013324">
    <property type="entry name" value="RNA_pol_sigma_r3/r4-like"/>
</dbReference>
<dbReference type="GO" id="GO:0016987">
    <property type="term" value="F:sigma factor activity"/>
    <property type="evidence" value="ECO:0007669"/>
    <property type="project" value="UniProtKB-KW"/>
</dbReference>
<gene>
    <name evidence="7" type="ORF">EDD57_11023</name>
</gene>
<evidence type="ECO:0000259" key="6">
    <source>
        <dbReference type="Pfam" id="PF08281"/>
    </source>
</evidence>
<evidence type="ECO:0000313" key="8">
    <source>
        <dbReference type="Proteomes" id="UP000294746"/>
    </source>
</evidence>
<keyword evidence="4" id="KW-0238">DNA-binding</keyword>
<reference evidence="7 8" key="1">
    <citation type="submission" date="2019-03" db="EMBL/GenBank/DDBJ databases">
        <title>Genomic Encyclopedia of Type Strains, Phase IV (KMG-IV): sequencing the most valuable type-strain genomes for metagenomic binning, comparative biology and taxonomic classification.</title>
        <authorList>
            <person name="Goeker M."/>
        </authorList>
    </citation>
    <scope>NUCLEOTIDE SEQUENCE [LARGE SCALE GENOMIC DNA]</scope>
    <source>
        <strain evidence="7 8">DSM 46831</strain>
    </source>
</reference>
<dbReference type="InterPro" id="IPR039425">
    <property type="entry name" value="RNA_pol_sigma-70-like"/>
</dbReference>
<dbReference type="NCBIfam" id="TIGR02937">
    <property type="entry name" value="sigma70-ECF"/>
    <property type="match status" value="1"/>
</dbReference>
<comment type="caution">
    <text evidence="7">The sequence shown here is derived from an EMBL/GenBank/DDBJ whole genome shotgun (WGS) entry which is preliminary data.</text>
</comment>
<dbReference type="InterPro" id="IPR013325">
    <property type="entry name" value="RNA_pol_sigma_r2"/>
</dbReference>
<name>A0A4R2S228_9BACL</name>
<organism evidence="7 8">
    <name type="scientific">Baia soyae</name>
    <dbReference type="NCBI Taxonomy" id="1544746"/>
    <lineage>
        <taxon>Bacteria</taxon>
        <taxon>Bacillati</taxon>
        <taxon>Bacillota</taxon>
        <taxon>Bacilli</taxon>
        <taxon>Bacillales</taxon>
        <taxon>Thermoactinomycetaceae</taxon>
        <taxon>Baia</taxon>
    </lineage>
</organism>
<evidence type="ECO:0000256" key="3">
    <source>
        <dbReference type="ARBA" id="ARBA00023082"/>
    </source>
</evidence>
<evidence type="ECO:0000313" key="7">
    <source>
        <dbReference type="EMBL" id="TCP69300.1"/>
    </source>
</evidence>
<evidence type="ECO:0000256" key="4">
    <source>
        <dbReference type="ARBA" id="ARBA00023125"/>
    </source>
</evidence>
<dbReference type="InterPro" id="IPR036388">
    <property type="entry name" value="WH-like_DNA-bd_sf"/>
</dbReference>
<protein>
    <submittedName>
        <fullName evidence="7">RNA polymerase sigma-70 factor (ECF subfamily)</fullName>
    </submittedName>
</protein>
<dbReference type="RefSeq" id="WP_165873676.1">
    <property type="nucleotide sequence ID" value="NZ_SLXV01000010.1"/>
</dbReference>
<dbReference type="CDD" id="cd06171">
    <property type="entry name" value="Sigma70_r4"/>
    <property type="match status" value="1"/>
</dbReference>